<dbReference type="Pfam" id="PF10088">
    <property type="entry name" value="DUF2326"/>
    <property type="match status" value="1"/>
</dbReference>
<dbReference type="InterPro" id="IPR018760">
    <property type="entry name" value="DUF2326"/>
</dbReference>
<protein>
    <submittedName>
        <fullName evidence="3">DUF2326 domain-containing protein</fullName>
    </submittedName>
</protein>
<dbReference type="Proteomes" id="UP001198374">
    <property type="component" value="Unassembled WGS sequence"/>
</dbReference>
<evidence type="ECO:0000313" key="4">
    <source>
        <dbReference type="Proteomes" id="UP001198374"/>
    </source>
</evidence>
<feature type="coiled-coil region" evidence="1">
    <location>
        <begin position="209"/>
        <end position="268"/>
    </location>
</feature>
<evidence type="ECO:0000256" key="1">
    <source>
        <dbReference type="SAM" id="Coils"/>
    </source>
</evidence>
<proteinExistence type="predicted"/>
<gene>
    <name evidence="3" type="ORF">LDJ82_01485</name>
</gene>
<dbReference type="RefSeq" id="WP_019116103.1">
    <property type="nucleotide sequence ID" value="NZ_JAGGLO010000005.1"/>
</dbReference>
<evidence type="ECO:0000313" key="3">
    <source>
        <dbReference type="EMBL" id="MCA2095603.1"/>
    </source>
</evidence>
<accession>A0ABS7YV39</accession>
<keyword evidence="4" id="KW-1185">Reference proteome</keyword>
<organism evidence="3 4">
    <name type="scientific">Anaerococcus degeneri</name>
    <dbReference type="NCBI Taxonomy" id="361500"/>
    <lineage>
        <taxon>Bacteria</taxon>
        <taxon>Bacillati</taxon>
        <taxon>Bacillota</taxon>
        <taxon>Tissierellia</taxon>
        <taxon>Tissierellales</taxon>
        <taxon>Peptoniphilaceae</taxon>
        <taxon>Anaerococcus</taxon>
    </lineage>
</organism>
<dbReference type="EMBL" id="JAIWIY010000001">
    <property type="protein sequence ID" value="MCA2095603.1"/>
    <property type="molecule type" value="Genomic_DNA"/>
</dbReference>
<feature type="domain" description="DUF2326" evidence="2">
    <location>
        <begin position="420"/>
        <end position="535"/>
    </location>
</feature>
<comment type="caution">
    <text evidence="3">The sequence shown here is derived from an EMBL/GenBank/DDBJ whole genome shotgun (WGS) entry which is preliminary data.</text>
</comment>
<name>A0ABS7YV39_9FIRM</name>
<keyword evidence="1" id="KW-0175">Coiled coil</keyword>
<evidence type="ECO:0000259" key="2">
    <source>
        <dbReference type="Pfam" id="PF10088"/>
    </source>
</evidence>
<sequence>MLVEIYSPVFMENNEIRKPIKLKEGLNVIQGATKGSNSIGKSSALLAIDFVFGGDTYLNSDGVKNIGNHTIYSCFKFDKKYYFGRSTLDPDTIILCNPDYSETENTKTKKEFLDFLLEKYISNKTDLSFRQLVSTYFRIAGKHNNEANYPLQGYRNQSTKESIKILMSLLDYFKDIEPFHARYDLETDKLKTFKNARKYSFISNLVGGKTKFEENIKTINELKAELESLTDTTSEGITQEEIEQSKHCENLKSQKLYFETQLERYQRRNKLLSISMEYGLMPTEADIQSLTEFFPEANVKKIFEIENYHKKLSSILSCEFSKEKEILEQTITELKTNIENISLELSNHKVKNQFSKEFLDKHSSLQRQIQALEEQNEAFKEEKSLSDLKSDAKNKLETNVASLLTDITFKLNQQMYEFNETLYVEKRNSPKISLKNYNSYEFFTPQDTGTGTNFKGLILFDLAMLYLSSLPALAHDSLLFKNIDDEGVDGIMRIYDKVHQINKQVFIAFDKQSSYSDETYEILQNNRVLQLASNGHELYGKSWNREVKNETKL</sequence>
<reference evidence="4" key="1">
    <citation type="submission" date="2023-07" db="EMBL/GenBank/DDBJ databases">
        <title>FDA dAtabase for Regulatory Grade micrObial Sequences (FDA-ARGOS): Supporting development and validation of Infectious Disease Dx tests.</title>
        <authorList>
            <person name="Sproer C."/>
            <person name="Gronow S."/>
            <person name="Severitt S."/>
            <person name="Schroder I."/>
            <person name="Tallon L."/>
            <person name="Sadzewicz L."/>
            <person name="Zhao X."/>
            <person name="Boylan J."/>
            <person name="Ott S."/>
            <person name="Bowen H."/>
            <person name="Vavikolanu K."/>
            <person name="Hazen T."/>
            <person name="Aluvathingal J."/>
            <person name="Nadendla S."/>
            <person name="Lowell S."/>
            <person name="Myers T."/>
            <person name="Yan Y."/>
        </authorList>
    </citation>
    <scope>NUCLEOTIDE SEQUENCE [LARGE SCALE GENOMIC DNA]</scope>
    <source>
        <strain evidence="4">FDAARGOS_1538</strain>
    </source>
</reference>
<feature type="coiled-coil region" evidence="1">
    <location>
        <begin position="324"/>
        <end position="389"/>
    </location>
</feature>